<reference evidence="6" key="1">
    <citation type="submission" date="2013-08" db="EMBL/GenBank/DDBJ databases">
        <authorList>
            <person name="Mendez C."/>
            <person name="Richter M."/>
            <person name="Ferrer M."/>
            <person name="Sanchez J."/>
        </authorList>
    </citation>
    <scope>NUCLEOTIDE SEQUENCE</scope>
</reference>
<evidence type="ECO:0000256" key="3">
    <source>
        <dbReference type="SAM" id="Phobius"/>
    </source>
</evidence>
<dbReference type="EMBL" id="AUZY01008476">
    <property type="protein sequence ID" value="EQD45790.1"/>
    <property type="molecule type" value="Genomic_DNA"/>
</dbReference>
<evidence type="ECO:0000256" key="1">
    <source>
        <dbReference type="ARBA" id="ARBA00004370"/>
    </source>
</evidence>
<evidence type="ECO:0000313" key="6">
    <source>
        <dbReference type="EMBL" id="EQD45790.1"/>
    </source>
</evidence>
<evidence type="ECO:0000256" key="2">
    <source>
        <dbReference type="ARBA" id="ARBA00023136"/>
    </source>
</evidence>
<comment type="caution">
    <text evidence="6">The sequence shown here is derived from an EMBL/GenBank/DDBJ whole genome shotgun (WGS) entry which is preliminary data.</text>
</comment>
<dbReference type="Gene3D" id="3.40.710.10">
    <property type="entry name" value="DD-peptidase/beta-lactamase superfamily"/>
    <property type="match status" value="1"/>
</dbReference>
<dbReference type="InterPro" id="IPR001460">
    <property type="entry name" value="PCN-bd_Tpept"/>
</dbReference>
<dbReference type="Pfam" id="PF00905">
    <property type="entry name" value="Transpeptidase"/>
    <property type="match status" value="1"/>
</dbReference>
<feature type="transmembrane region" description="Helical" evidence="3">
    <location>
        <begin position="7"/>
        <end position="30"/>
    </location>
</feature>
<dbReference type="Gene3D" id="3.90.1310.10">
    <property type="entry name" value="Penicillin-binding protein 2a (Domain 2)"/>
    <property type="match status" value="1"/>
</dbReference>
<accession>T1AUQ4</accession>
<dbReference type="AlphaFoldDB" id="T1AUQ4"/>
<proteinExistence type="predicted"/>
<dbReference type="GO" id="GO:0008658">
    <property type="term" value="F:penicillin binding"/>
    <property type="evidence" value="ECO:0007669"/>
    <property type="project" value="InterPro"/>
</dbReference>
<dbReference type="InterPro" id="IPR005311">
    <property type="entry name" value="PBP_dimer"/>
</dbReference>
<dbReference type="SUPFAM" id="SSF56519">
    <property type="entry name" value="Penicillin binding protein dimerisation domain"/>
    <property type="match status" value="1"/>
</dbReference>
<dbReference type="InterPro" id="IPR036138">
    <property type="entry name" value="PBP_dimer_sf"/>
</dbReference>
<keyword evidence="2 3" id="KW-0472">Membrane</keyword>
<keyword evidence="3" id="KW-0812">Transmembrane</keyword>
<dbReference type="PANTHER" id="PTHR30627">
    <property type="entry name" value="PEPTIDOGLYCAN D,D-TRANSPEPTIDASE"/>
    <property type="match status" value="1"/>
</dbReference>
<sequence length="567" mass="62897">TPAQSNAIRWFLLVACFALFGVGLVLRALWLELGERAFLLQQMAERDLRILTLPAHRGLIVDRHGEPLAVSAPVEDLCLDPRVFIRERADWAPLARMLGWSEGRLAQVVEASRQEYFLYLERDLNPFRAENILNRGIPGVFLVPGDERFYPAGAIASQLVGYTNIDDQGQGGLELEFNHWLRGRDGRMEVIQNGRGQTVRVVRILSRPKPGRMLRTSLDLRLQYLAYRALRNEISKERARSGSVVVVNPQSGEILAMASFPSFNPNNRATFIPAHMRARAATDMFEPGSSFKPFTISAALASGRYEPWSLVNTGNGVFRVGDYTIRDDADWGVINLTTLLEKSSNVGAAKIALSLPRHYLWQAYHDFGFGQTTGTGFPGESPGLLHRWFEWPPAGHAAIAYGYGVSVTALQLARAYSVIADGGIRRPLTFLDLIHPPRGRRVIPARLARTLRTMLETVVSPAGTGFRAQIPYYRVAGKTGTARLFLHGHYSRRVYNSVFAGMAPAGHPRFVVIVIIKHATRAYFGGIVAAPVFAKVMQSALRLYGVVPSHWPVSTPPIILNGREPLS</sequence>
<protein>
    <submittedName>
        <fullName evidence="6">Peptidoglycan synthetase FtsI</fullName>
    </submittedName>
</protein>
<organism evidence="6">
    <name type="scientific">mine drainage metagenome</name>
    <dbReference type="NCBI Taxonomy" id="410659"/>
    <lineage>
        <taxon>unclassified sequences</taxon>
        <taxon>metagenomes</taxon>
        <taxon>ecological metagenomes</taxon>
    </lineage>
</organism>
<dbReference type="Gene3D" id="3.30.450.330">
    <property type="match status" value="1"/>
</dbReference>
<feature type="non-terminal residue" evidence="6">
    <location>
        <position position="1"/>
    </location>
</feature>
<keyword evidence="3" id="KW-1133">Transmembrane helix</keyword>
<dbReference type="Pfam" id="PF03717">
    <property type="entry name" value="PBP_dimer"/>
    <property type="match status" value="1"/>
</dbReference>
<evidence type="ECO:0000259" key="4">
    <source>
        <dbReference type="Pfam" id="PF00905"/>
    </source>
</evidence>
<feature type="domain" description="Penicillin-binding protein transpeptidase" evidence="4">
    <location>
        <begin position="242"/>
        <end position="538"/>
    </location>
</feature>
<dbReference type="InterPro" id="IPR050515">
    <property type="entry name" value="Beta-lactam/transpept"/>
</dbReference>
<comment type="subcellular location">
    <subcellularLocation>
        <location evidence="1">Membrane</location>
    </subcellularLocation>
</comment>
<dbReference type="SUPFAM" id="SSF56601">
    <property type="entry name" value="beta-lactamase/transpeptidase-like"/>
    <property type="match status" value="1"/>
</dbReference>
<name>T1AUQ4_9ZZZZ</name>
<dbReference type="GO" id="GO:0071555">
    <property type="term" value="P:cell wall organization"/>
    <property type="evidence" value="ECO:0007669"/>
    <property type="project" value="TreeGrafter"/>
</dbReference>
<gene>
    <name evidence="6" type="ORF">B1B_12903</name>
</gene>
<reference evidence="6" key="2">
    <citation type="journal article" date="2014" name="ISME J.">
        <title>Microbial stratification in low pH oxic and suboxic macroscopic growths along an acid mine drainage.</title>
        <authorList>
            <person name="Mendez-Garcia C."/>
            <person name="Mesa V."/>
            <person name="Sprenger R.R."/>
            <person name="Richter M."/>
            <person name="Diez M.S."/>
            <person name="Solano J."/>
            <person name="Bargiela R."/>
            <person name="Golyshina O.V."/>
            <person name="Manteca A."/>
            <person name="Ramos J.L."/>
            <person name="Gallego J.R."/>
            <person name="Llorente I."/>
            <person name="Martins Dos Santos V.A."/>
            <person name="Jensen O.N."/>
            <person name="Pelaez A.I."/>
            <person name="Sanchez J."/>
            <person name="Ferrer M."/>
        </authorList>
    </citation>
    <scope>NUCLEOTIDE SEQUENCE</scope>
</reference>
<dbReference type="InterPro" id="IPR012338">
    <property type="entry name" value="Beta-lactam/transpept-like"/>
</dbReference>
<dbReference type="PANTHER" id="PTHR30627:SF1">
    <property type="entry name" value="PEPTIDOGLYCAN D,D-TRANSPEPTIDASE FTSI"/>
    <property type="match status" value="1"/>
</dbReference>
<dbReference type="GO" id="GO:0005886">
    <property type="term" value="C:plasma membrane"/>
    <property type="evidence" value="ECO:0007669"/>
    <property type="project" value="TreeGrafter"/>
</dbReference>
<feature type="domain" description="Penicillin-binding protein dimerisation" evidence="5">
    <location>
        <begin position="53"/>
        <end position="201"/>
    </location>
</feature>
<evidence type="ECO:0000259" key="5">
    <source>
        <dbReference type="Pfam" id="PF03717"/>
    </source>
</evidence>